<proteinExistence type="inferred from homology"/>
<organism evidence="3 4">
    <name type="scientific">Gilvimarinus xylanilyticus</name>
    <dbReference type="NCBI Taxonomy" id="2944139"/>
    <lineage>
        <taxon>Bacteria</taxon>
        <taxon>Pseudomonadati</taxon>
        <taxon>Pseudomonadota</taxon>
        <taxon>Gammaproteobacteria</taxon>
        <taxon>Cellvibrionales</taxon>
        <taxon>Cellvibrionaceae</taxon>
        <taxon>Gilvimarinus</taxon>
    </lineage>
</organism>
<sequence>MTASLETQTQRLANWFQDQALPLWRTRSVTAKGTSIERLLASGEVDTQANIRVRVQARQAFFFTAAESLGWCDDGAAVGQQMLAYVENKAAHPTAGGGFTHLFNPDFDVIDTKQDLYDHAFFLLAYAWQYRVRQDSAALEKARQLVAHFDRAFAMGNGGWSEGDYDYAWRRQNPHMHLFEAFMALYEASGDNAWLERAGQMFALFEKHFFSAEQGVLFEFFNDDWTLAPADAGQVVEPGHMMEWVWLLDWYQRLSGTDVSEYLSVLYRRGLELGLKADSGLLYDSVTPAGEILQHTKRCWGLTELIKASLVMAQRGDPSAEQRAADSVATLFDYYLCGSTPGSYVDQRGEQDEVVVDTAPASTLYHLLVLMQELLRYQGK</sequence>
<dbReference type="RefSeq" id="WP_253967851.1">
    <property type="nucleotide sequence ID" value="NZ_JAMFTH010000002.1"/>
</dbReference>
<dbReference type="PANTHER" id="PTHR15108">
    <property type="entry name" value="N-ACYLGLUCOSAMINE-2-EPIMERASE"/>
    <property type="match status" value="1"/>
</dbReference>
<evidence type="ECO:0000256" key="1">
    <source>
        <dbReference type="ARBA" id="ARBA00008558"/>
    </source>
</evidence>
<dbReference type="GO" id="GO:0016853">
    <property type="term" value="F:isomerase activity"/>
    <property type="evidence" value="ECO:0007669"/>
    <property type="project" value="UniProtKB-KW"/>
</dbReference>
<evidence type="ECO:0000313" key="4">
    <source>
        <dbReference type="Proteomes" id="UP001139319"/>
    </source>
</evidence>
<comment type="caution">
    <text evidence="3">The sequence shown here is derived from an EMBL/GenBank/DDBJ whole genome shotgun (WGS) entry which is preliminary data.</text>
</comment>
<dbReference type="AlphaFoldDB" id="A0A9X2I3B2"/>
<dbReference type="Proteomes" id="UP001139319">
    <property type="component" value="Unassembled WGS sequence"/>
</dbReference>
<name>A0A9X2I3B2_9GAMM</name>
<dbReference type="InterPro" id="IPR008928">
    <property type="entry name" value="6-hairpin_glycosidase_sf"/>
</dbReference>
<accession>A0A9X2I3B2</accession>
<dbReference type="Pfam" id="PF07221">
    <property type="entry name" value="GlcNAc_2-epim"/>
    <property type="match status" value="1"/>
</dbReference>
<dbReference type="InterPro" id="IPR012341">
    <property type="entry name" value="6hp_glycosidase-like_sf"/>
</dbReference>
<dbReference type="InterPro" id="IPR010819">
    <property type="entry name" value="AGE/CE"/>
</dbReference>
<evidence type="ECO:0000313" key="3">
    <source>
        <dbReference type="EMBL" id="MCP8899555.1"/>
    </source>
</evidence>
<gene>
    <name evidence="3" type="ORF">M6D89_09615</name>
</gene>
<evidence type="ECO:0000256" key="2">
    <source>
        <dbReference type="ARBA" id="ARBA00023235"/>
    </source>
</evidence>
<dbReference type="GO" id="GO:0005975">
    <property type="term" value="P:carbohydrate metabolic process"/>
    <property type="evidence" value="ECO:0007669"/>
    <property type="project" value="InterPro"/>
</dbReference>
<protein>
    <submittedName>
        <fullName evidence="3">AGE family epimerase/isomerase</fullName>
    </submittedName>
</protein>
<keyword evidence="2" id="KW-0413">Isomerase</keyword>
<reference evidence="3" key="1">
    <citation type="submission" date="2022-05" db="EMBL/GenBank/DDBJ databases">
        <authorList>
            <person name="Sun H.-N."/>
        </authorList>
    </citation>
    <scope>NUCLEOTIDE SEQUENCE</scope>
    <source>
        <strain evidence="3">HB14</strain>
    </source>
</reference>
<dbReference type="Gene3D" id="1.50.10.10">
    <property type="match status" value="1"/>
</dbReference>
<comment type="similarity">
    <text evidence="1">Belongs to the N-acylglucosamine 2-epimerase family.</text>
</comment>
<dbReference type="EMBL" id="JAMFTH010000002">
    <property type="protein sequence ID" value="MCP8899555.1"/>
    <property type="molecule type" value="Genomic_DNA"/>
</dbReference>
<dbReference type="SUPFAM" id="SSF48208">
    <property type="entry name" value="Six-hairpin glycosidases"/>
    <property type="match status" value="1"/>
</dbReference>
<reference evidence="3" key="2">
    <citation type="submission" date="2023-01" db="EMBL/GenBank/DDBJ databases">
        <title>Gilvimarinus xylanilyticus HB14 isolated from Caulerpa lentillifera aquaculture base in Hainan, China.</title>
        <authorList>
            <person name="Zhang Y.-J."/>
        </authorList>
    </citation>
    <scope>NUCLEOTIDE SEQUENCE</scope>
    <source>
        <strain evidence="3">HB14</strain>
    </source>
</reference>
<keyword evidence="4" id="KW-1185">Reference proteome</keyword>